<gene>
    <name evidence="5" type="ORF">NB700_002394</name>
</gene>
<dbReference type="RefSeq" id="WP_148829999.1">
    <property type="nucleotide sequence ID" value="NZ_CP099530.1"/>
</dbReference>
<evidence type="ECO:0000256" key="2">
    <source>
        <dbReference type="ARBA" id="ARBA00023002"/>
    </source>
</evidence>
<dbReference type="InterPro" id="IPR050411">
    <property type="entry name" value="AlphaKG_dependent_hydroxylases"/>
</dbReference>
<evidence type="ECO:0000256" key="3">
    <source>
        <dbReference type="ARBA" id="ARBA00023194"/>
    </source>
</evidence>
<reference evidence="5 6" key="1">
    <citation type="submission" date="2022-06" db="EMBL/GenBank/DDBJ databases">
        <title>Dynamics of rice microbiomes reveals core vertical transmitted seed endophytes.</title>
        <authorList>
            <person name="Liao K."/>
            <person name="Zhang X."/>
        </authorList>
    </citation>
    <scope>NUCLEOTIDE SEQUENCE [LARGE SCALE GENOMIC DNA]</scope>
    <source>
        <strain evidence="5 6">YT10-10-1</strain>
    </source>
</reference>
<protein>
    <recommendedName>
        <fullName evidence="4">TauD/TfdA-like domain-containing protein</fullName>
    </recommendedName>
</protein>
<sequence length="337" mass="37360">MQAATAIMPAKAYPLISKSEHLLEDMDLTDRAGDSLLVTDQAGACAAEWVGEHRNAILSRVSDSGWVLLRGLNVMDTSGFRACIDALDIPLVDHYGDLPMMPTDDGITGVFNVTKYPAKNSILFHNEGSHTSAPPRHIFFQCTQAAPQGGETPLSDCNKVLTALPEEIKEQLSKRGLLYKRNFIAGLDVTWQKYFGTSDREAVESLCARQGVVAHWRSGDRLSTEYFRPAVISHPDRDMDVFFNQVLLHHPACLEPSVRSAMNSMLKGEDFPRNVCFGDGTPIPDDWIAEILRAHLRAAMVFHWMPGDIIVADNYAVAHARRPYVGSRQHHVILGRG</sequence>
<dbReference type="EMBL" id="JANFWR010000014">
    <property type="protein sequence ID" value="MCW0399838.1"/>
    <property type="molecule type" value="Genomic_DNA"/>
</dbReference>
<dbReference type="PANTHER" id="PTHR10696:SF56">
    <property type="entry name" value="TAUD_TFDA-LIKE DOMAIN-CONTAINING PROTEIN"/>
    <property type="match status" value="1"/>
</dbReference>
<dbReference type="SUPFAM" id="SSF51197">
    <property type="entry name" value="Clavaminate synthase-like"/>
    <property type="match status" value="1"/>
</dbReference>
<dbReference type="InterPro" id="IPR042098">
    <property type="entry name" value="TauD-like_sf"/>
</dbReference>
<keyword evidence="2" id="KW-0560">Oxidoreductase</keyword>
<evidence type="ECO:0000313" key="5">
    <source>
        <dbReference type="EMBL" id="MCW0399838.1"/>
    </source>
</evidence>
<comment type="caution">
    <text evidence="5">The sequence shown here is derived from an EMBL/GenBank/DDBJ whole genome shotgun (WGS) entry which is preliminary data.</text>
</comment>
<feature type="domain" description="TauD/TfdA-like" evidence="4">
    <location>
        <begin position="54"/>
        <end position="331"/>
    </location>
</feature>
<dbReference type="Pfam" id="PF02668">
    <property type="entry name" value="TauD"/>
    <property type="match status" value="1"/>
</dbReference>
<organism evidence="5 6">
    <name type="scientific">Xanthomonas sacchari</name>
    <dbReference type="NCBI Taxonomy" id="56458"/>
    <lineage>
        <taxon>Bacteria</taxon>
        <taxon>Pseudomonadati</taxon>
        <taxon>Pseudomonadota</taxon>
        <taxon>Gammaproteobacteria</taxon>
        <taxon>Lysobacterales</taxon>
        <taxon>Lysobacteraceae</taxon>
        <taxon>Xanthomonas</taxon>
    </lineage>
</organism>
<keyword evidence="3" id="KW-0045">Antibiotic biosynthesis</keyword>
<dbReference type="Proteomes" id="UP001320843">
    <property type="component" value="Unassembled WGS sequence"/>
</dbReference>
<evidence type="ECO:0000313" key="6">
    <source>
        <dbReference type="Proteomes" id="UP001320843"/>
    </source>
</evidence>
<evidence type="ECO:0000259" key="4">
    <source>
        <dbReference type="Pfam" id="PF02668"/>
    </source>
</evidence>
<comment type="cofactor">
    <cofactor evidence="1">
        <name>Fe(2+)</name>
        <dbReference type="ChEBI" id="CHEBI:29033"/>
    </cofactor>
</comment>
<proteinExistence type="predicted"/>
<keyword evidence="6" id="KW-1185">Reference proteome</keyword>
<dbReference type="InterPro" id="IPR003819">
    <property type="entry name" value="TauD/TfdA-like"/>
</dbReference>
<name>A0ABT3DWF6_9XANT</name>
<dbReference type="PANTHER" id="PTHR10696">
    <property type="entry name" value="GAMMA-BUTYROBETAINE HYDROXYLASE-RELATED"/>
    <property type="match status" value="1"/>
</dbReference>
<evidence type="ECO:0000256" key="1">
    <source>
        <dbReference type="ARBA" id="ARBA00001954"/>
    </source>
</evidence>
<dbReference type="Gene3D" id="3.60.130.10">
    <property type="entry name" value="Clavaminate synthase-like"/>
    <property type="match status" value="1"/>
</dbReference>
<accession>A0ABT3DWF6</accession>